<dbReference type="OrthoDB" id="185373at2759"/>
<sequence>MSCLSRLRQRPRPPPRFSTHAQLLQLPSTALQRQATELQSYGPMHLECRARTKRGISNLAGPSSNGTQFTRSLSNKRLPPNEPTDSRESSVSTPKTESRVKFASTTPRRNHGLPEMDQRERKAFAQWRAAVRRGLLEEVNQPNWKPSPERAPPVLRQFLHRNNVQEMETSWQDRLLVRRKKVWPFLMRTALECCPDRARVVLEATLAPLPPGYAAQDVIAFLALWQRSLPPEEAALHGDALIDLVVRLLPLYYNRYDTRFVLHQHTIYHLIRGTEQTAKVEELYNCLVIHDHELHPNTLLQFASRFAQDPERKEVAIRMVLAMVDSGGAQLTPGPWARLCTTILSFDPDYVPGEQRATLISSTTTALEDFVERGLVPDIIHFTSLIRTLCIFGELRTAWHVLAIMRTYDIKPDAVLMCTLLQGAQGRYLSQNKIDLITSLAVEHQAINVPFFNILLSNILACSITALRRSTPPRRRLPRRITSPPQPIPAFKPMLYFYCKIFPLEPLQHLIPIDLAALAKASLPVMSGSTWKPVVRLFPLLVDTSALVTEKQPPTGATLAVMYLSYVKSLSEASSVLSLYSYLSRLIRKGDPIITRFMAEKNTMLHDAIIKRLAEFPHMLRAALDVFGDMLKSDKAGEGKPNTGGKPARSHPSPSVYTWNIVMHACMRHGQAESGERILHMMRQHGVSPNVVTWSTLLGEDSPSEGNKAQDAISSSLLAEEEPPQAEPLDEDGDGHADELAQSNVDHGPVAGNRPKEDPFARLVDHSLTARNRPREDPYSHDWRIAKPASVV</sequence>
<dbReference type="InterPro" id="IPR002885">
    <property type="entry name" value="PPR_rpt"/>
</dbReference>
<proteinExistence type="predicted"/>
<dbReference type="NCBIfam" id="TIGR00756">
    <property type="entry name" value="PPR"/>
    <property type="match status" value="1"/>
</dbReference>
<dbReference type="Gene3D" id="1.25.40.10">
    <property type="entry name" value="Tetratricopeptide repeat domain"/>
    <property type="match status" value="2"/>
</dbReference>
<reference evidence="4 5" key="1">
    <citation type="journal article" date="2018" name="Mol. Ecol.">
        <title>The obligate alkalophilic soda-lake fungus Sodiomyces alkalinus has shifted to a protein diet.</title>
        <authorList>
            <person name="Grum-Grzhimaylo A.A."/>
            <person name="Falkoski D.L."/>
            <person name="van den Heuvel J."/>
            <person name="Valero-Jimenez C.A."/>
            <person name="Min B."/>
            <person name="Choi I.G."/>
            <person name="Lipzen A."/>
            <person name="Daum C.G."/>
            <person name="Aanen D.K."/>
            <person name="Tsang A."/>
            <person name="Henrissat B."/>
            <person name="Bilanenko E.N."/>
            <person name="de Vries R.P."/>
            <person name="van Kan J.A.L."/>
            <person name="Grigoriev I.V."/>
            <person name="Debets A.J.M."/>
        </authorList>
    </citation>
    <scope>NUCLEOTIDE SEQUENCE [LARGE SCALE GENOMIC DNA]</scope>
    <source>
        <strain evidence="4 5">F11</strain>
    </source>
</reference>
<feature type="compositionally biased region" description="Polar residues" evidence="3">
    <location>
        <begin position="704"/>
        <end position="716"/>
    </location>
</feature>
<dbReference type="PANTHER" id="PTHR47942:SF63">
    <property type="entry name" value="PENTATRICOPEPTIDE REPEAT-CONTAINING PROTEIN"/>
    <property type="match status" value="1"/>
</dbReference>
<evidence type="ECO:0000313" key="5">
    <source>
        <dbReference type="Proteomes" id="UP000272025"/>
    </source>
</evidence>
<dbReference type="InterPro" id="IPR051222">
    <property type="entry name" value="PPR/CCM1_RNA-binding"/>
</dbReference>
<gene>
    <name evidence="4" type="ORF">SODALDRAFT_329013</name>
</gene>
<name>A0A3N2PMB2_SODAK</name>
<feature type="repeat" description="PPR" evidence="2">
    <location>
        <begin position="378"/>
        <end position="412"/>
    </location>
</feature>
<dbReference type="EMBL" id="ML119061">
    <property type="protein sequence ID" value="ROT35648.1"/>
    <property type="molecule type" value="Genomic_DNA"/>
</dbReference>
<keyword evidence="1" id="KW-0677">Repeat</keyword>
<dbReference type="AlphaFoldDB" id="A0A3N2PMB2"/>
<dbReference type="Pfam" id="PF13041">
    <property type="entry name" value="PPR_2"/>
    <property type="match status" value="1"/>
</dbReference>
<feature type="region of interest" description="Disordered" evidence="3">
    <location>
        <begin position="697"/>
        <end position="792"/>
    </location>
</feature>
<feature type="repeat" description="PPR" evidence="2">
    <location>
        <begin position="655"/>
        <end position="689"/>
    </location>
</feature>
<evidence type="ECO:0000256" key="3">
    <source>
        <dbReference type="SAM" id="MobiDB-lite"/>
    </source>
</evidence>
<dbReference type="PROSITE" id="PS51375">
    <property type="entry name" value="PPR"/>
    <property type="match status" value="2"/>
</dbReference>
<evidence type="ECO:0008006" key="6">
    <source>
        <dbReference type="Google" id="ProtNLM"/>
    </source>
</evidence>
<dbReference type="GeneID" id="39579308"/>
<dbReference type="Pfam" id="PF13812">
    <property type="entry name" value="PPR_3"/>
    <property type="match status" value="1"/>
</dbReference>
<protein>
    <recommendedName>
        <fullName evidence="6">Pentatricopeptide repeat protein</fullName>
    </recommendedName>
</protein>
<accession>A0A3N2PMB2</accession>
<evidence type="ECO:0000256" key="1">
    <source>
        <dbReference type="ARBA" id="ARBA00022737"/>
    </source>
</evidence>
<feature type="compositionally biased region" description="Basic and acidic residues" evidence="3">
    <location>
        <begin position="754"/>
        <end position="765"/>
    </location>
</feature>
<evidence type="ECO:0000313" key="4">
    <source>
        <dbReference type="EMBL" id="ROT35648.1"/>
    </source>
</evidence>
<feature type="compositionally biased region" description="Acidic residues" evidence="3">
    <location>
        <begin position="719"/>
        <end position="733"/>
    </location>
</feature>
<feature type="region of interest" description="Disordered" evidence="3">
    <location>
        <begin position="55"/>
        <end position="113"/>
    </location>
</feature>
<dbReference type="STRING" id="1314773.A0A3N2PMB2"/>
<evidence type="ECO:0000256" key="2">
    <source>
        <dbReference type="PROSITE-ProRule" id="PRU00708"/>
    </source>
</evidence>
<dbReference type="RefSeq" id="XP_028463454.1">
    <property type="nucleotide sequence ID" value="XM_028610830.1"/>
</dbReference>
<organism evidence="4 5">
    <name type="scientific">Sodiomyces alkalinus (strain CBS 110278 / VKM F-3762 / F11)</name>
    <name type="common">Alkaliphilic filamentous fungus</name>
    <dbReference type="NCBI Taxonomy" id="1314773"/>
    <lineage>
        <taxon>Eukaryota</taxon>
        <taxon>Fungi</taxon>
        <taxon>Dikarya</taxon>
        <taxon>Ascomycota</taxon>
        <taxon>Pezizomycotina</taxon>
        <taxon>Sordariomycetes</taxon>
        <taxon>Hypocreomycetidae</taxon>
        <taxon>Glomerellales</taxon>
        <taxon>Plectosphaerellaceae</taxon>
        <taxon>Sodiomyces</taxon>
    </lineage>
</organism>
<keyword evidence="5" id="KW-1185">Reference proteome</keyword>
<feature type="compositionally biased region" description="Basic and acidic residues" evidence="3">
    <location>
        <begin position="773"/>
        <end position="785"/>
    </location>
</feature>
<dbReference type="Proteomes" id="UP000272025">
    <property type="component" value="Unassembled WGS sequence"/>
</dbReference>
<dbReference type="PANTHER" id="PTHR47942">
    <property type="entry name" value="TETRATRICOPEPTIDE REPEAT (TPR)-LIKE SUPERFAMILY PROTEIN-RELATED"/>
    <property type="match status" value="1"/>
</dbReference>
<dbReference type="InterPro" id="IPR011990">
    <property type="entry name" value="TPR-like_helical_dom_sf"/>
</dbReference>
<feature type="compositionally biased region" description="Polar residues" evidence="3">
    <location>
        <begin position="60"/>
        <end position="75"/>
    </location>
</feature>